<accession>A0A841SYE1</accession>
<feature type="domain" description="Lipid A biosynthesis N-terminal" evidence="2">
    <location>
        <begin position="19"/>
        <end position="90"/>
    </location>
</feature>
<dbReference type="InterPro" id="IPR011499">
    <property type="entry name" value="Lipid_A_biosynth_N"/>
</dbReference>
<dbReference type="GO" id="GO:0008915">
    <property type="term" value="F:lipid-A-disaccharide synthase activity"/>
    <property type="evidence" value="ECO:0007669"/>
    <property type="project" value="InterPro"/>
</dbReference>
<keyword evidence="1" id="KW-0472">Membrane</keyword>
<dbReference type="SMART" id="SM01259">
    <property type="entry name" value="LAB_N"/>
    <property type="match status" value="1"/>
</dbReference>
<dbReference type="PIRSF" id="PIRSF028440">
    <property type="entry name" value="UCP_LAB_N"/>
    <property type="match status" value="1"/>
</dbReference>
<dbReference type="Gene3D" id="1.20.1280.290">
    <property type="match status" value="1"/>
</dbReference>
<sequence length="107" mass="12552">MWEKLTGHLTVEELLWISFGLIGQIMFTGRFIVQWIASERARRSVVTRSFWLFSILGSSMLSIYAIYRRNPVFILGQVPGIFIYFRNLMIMRNEEKENEKVSEKATG</sequence>
<feature type="transmembrane region" description="Helical" evidence="1">
    <location>
        <begin position="45"/>
        <end position="66"/>
    </location>
</feature>
<gene>
    <name evidence="3" type="ORF">H7B67_12135</name>
</gene>
<dbReference type="GO" id="GO:0016020">
    <property type="term" value="C:membrane"/>
    <property type="evidence" value="ECO:0007669"/>
    <property type="project" value="GOC"/>
</dbReference>
<dbReference type="InterPro" id="IPR014546">
    <property type="entry name" value="UCP028440_lipidA_biosyn"/>
</dbReference>
<evidence type="ECO:0000256" key="1">
    <source>
        <dbReference type="SAM" id="Phobius"/>
    </source>
</evidence>
<dbReference type="GO" id="GO:0009245">
    <property type="term" value="P:lipid A biosynthetic process"/>
    <property type="evidence" value="ECO:0007669"/>
    <property type="project" value="InterPro"/>
</dbReference>
<protein>
    <submittedName>
        <fullName evidence="3">Lipid-A-disaccharide synthase N-terminal domain-containing protein</fullName>
    </submittedName>
</protein>
<dbReference type="AlphaFoldDB" id="A0A841SYE1"/>
<keyword evidence="1" id="KW-0812">Transmembrane</keyword>
<dbReference type="EMBL" id="JACJVQ010000008">
    <property type="protein sequence ID" value="MBB6634860.1"/>
    <property type="molecule type" value="Genomic_DNA"/>
</dbReference>
<keyword evidence="1" id="KW-1133">Transmembrane helix</keyword>
<feature type="transmembrane region" description="Helical" evidence="1">
    <location>
        <begin position="72"/>
        <end position="90"/>
    </location>
</feature>
<dbReference type="RefSeq" id="WP_185120092.1">
    <property type="nucleotide sequence ID" value="NZ_JACJVQ010000008.1"/>
</dbReference>
<name>A0A841SYE1_9BACL</name>
<comment type="caution">
    <text evidence="3">The sequence shown here is derived from an EMBL/GenBank/DDBJ whole genome shotgun (WGS) entry which is preliminary data.</text>
</comment>
<evidence type="ECO:0000259" key="2">
    <source>
        <dbReference type="SMART" id="SM01259"/>
    </source>
</evidence>
<organism evidence="3 4">
    <name type="scientific">Cohnella thailandensis</name>
    <dbReference type="NCBI Taxonomy" id="557557"/>
    <lineage>
        <taxon>Bacteria</taxon>
        <taxon>Bacillati</taxon>
        <taxon>Bacillota</taxon>
        <taxon>Bacilli</taxon>
        <taxon>Bacillales</taxon>
        <taxon>Paenibacillaceae</taxon>
        <taxon>Cohnella</taxon>
    </lineage>
</organism>
<proteinExistence type="predicted"/>
<dbReference type="Proteomes" id="UP000535838">
    <property type="component" value="Unassembled WGS sequence"/>
</dbReference>
<feature type="transmembrane region" description="Helical" evidence="1">
    <location>
        <begin position="14"/>
        <end position="33"/>
    </location>
</feature>
<dbReference type="Pfam" id="PF07578">
    <property type="entry name" value="LAB_N"/>
    <property type="match status" value="1"/>
</dbReference>
<reference evidence="3 4" key="1">
    <citation type="submission" date="2020-08" db="EMBL/GenBank/DDBJ databases">
        <title>Cohnella phylogeny.</title>
        <authorList>
            <person name="Dunlap C."/>
        </authorList>
    </citation>
    <scope>NUCLEOTIDE SEQUENCE [LARGE SCALE GENOMIC DNA]</scope>
    <source>
        <strain evidence="3 4">DSM 25241</strain>
    </source>
</reference>
<evidence type="ECO:0000313" key="4">
    <source>
        <dbReference type="Proteomes" id="UP000535838"/>
    </source>
</evidence>
<evidence type="ECO:0000313" key="3">
    <source>
        <dbReference type="EMBL" id="MBB6634860.1"/>
    </source>
</evidence>
<keyword evidence="4" id="KW-1185">Reference proteome</keyword>